<protein>
    <submittedName>
        <fullName evidence="1">Uncharacterized protein</fullName>
    </submittedName>
</protein>
<dbReference type="AlphaFoldDB" id="A0A0A8Y364"/>
<evidence type="ECO:0000313" key="1">
    <source>
        <dbReference type="EMBL" id="JAD19710.1"/>
    </source>
</evidence>
<name>A0A0A8Y364_ARUDO</name>
<reference evidence="1" key="1">
    <citation type="submission" date="2014-09" db="EMBL/GenBank/DDBJ databases">
        <authorList>
            <person name="Magalhaes I.L.F."/>
            <person name="Oliveira U."/>
            <person name="Santos F.R."/>
            <person name="Vidigal T.H.D.A."/>
            <person name="Brescovit A.D."/>
            <person name="Santos A.J."/>
        </authorList>
    </citation>
    <scope>NUCLEOTIDE SEQUENCE</scope>
    <source>
        <tissue evidence="1">Shoot tissue taken approximately 20 cm above the soil surface</tissue>
    </source>
</reference>
<sequence>MGQDASMLKLFFTTPDDFKPDIVPGASNC</sequence>
<accession>A0A0A8Y364</accession>
<proteinExistence type="predicted"/>
<dbReference type="EMBL" id="GBRH01278185">
    <property type="protein sequence ID" value="JAD19710.1"/>
    <property type="molecule type" value="Transcribed_RNA"/>
</dbReference>
<reference evidence="1" key="2">
    <citation type="journal article" date="2015" name="Data Brief">
        <title>Shoot transcriptome of the giant reed, Arundo donax.</title>
        <authorList>
            <person name="Barrero R.A."/>
            <person name="Guerrero F.D."/>
            <person name="Moolhuijzen P."/>
            <person name="Goolsby J.A."/>
            <person name="Tidwell J."/>
            <person name="Bellgard S.E."/>
            <person name="Bellgard M.I."/>
        </authorList>
    </citation>
    <scope>NUCLEOTIDE SEQUENCE</scope>
    <source>
        <tissue evidence="1">Shoot tissue taken approximately 20 cm above the soil surface</tissue>
    </source>
</reference>
<organism evidence="1">
    <name type="scientific">Arundo donax</name>
    <name type="common">Giant reed</name>
    <name type="synonym">Donax arundinaceus</name>
    <dbReference type="NCBI Taxonomy" id="35708"/>
    <lineage>
        <taxon>Eukaryota</taxon>
        <taxon>Viridiplantae</taxon>
        <taxon>Streptophyta</taxon>
        <taxon>Embryophyta</taxon>
        <taxon>Tracheophyta</taxon>
        <taxon>Spermatophyta</taxon>
        <taxon>Magnoliopsida</taxon>
        <taxon>Liliopsida</taxon>
        <taxon>Poales</taxon>
        <taxon>Poaceae</taxon>
        <taxon>PACMAD clade</taxon>
        <taxon>Arundinoideae</taxon>
        <taxon>Arundineae</taxon>
        <taxon>Arundo</taxon>
    </lineage>
</organism>